<dbReference type="PANTHER" id="PTHR34582:SF2">
    <property type="entry name" value="UPF0702 TRANSMEMBRANE PROTEIN YDFR"/>
    <property type="match status" value="1"/>
</dbReference>
<evidence type="ECO:0000256" key="5">
    <source>
        <dbReference type="ARBA" id="ARBA00022989"/>
    </source>
</evidence>
<accession>A0A5R9GG90</accession>
<proteinExistence type="inferred from homology"/>
<feature type="domain" description="YetF C-terminal" evidence="9">
    <location>
        <begin position="87"/>
        <end position="156"/>
    </location>
</feature>
<dbReference type="Gene3D" id="3.30.240.20">
    <property type="entry name" value="bsu07140 like domains"/>
    <property type="match status" value="1"/>
</dbReference>
<name>A0A5R9GG90_9BACL</name>
<feature type="transmembrane region" description="Helical" evidence="8">
    <location>
        <begin position="14"/>
        <end position="33"/>
    </location>
</feature>
<protein>
    <submittedName>
        <fullName evidence="10">DUF421 domain-containing protein</fullName>
    </submittedName>
</protein>
<gene>
    <name evidence="10" type="ORF">FE782_07345</name>
</gene>
<evidence type="ECO:0000256" key="1">
    <source>
        <dbReference type="ARBA" id="ARBA00004651"/>
    </source>
</evidence>
<comment type="similarity">
    <text evidence="2">Belongs to the UPF0702 family.</text>
</comment>
<feature type="transmembrane region" description="Helical" evidence="8">
    <location>
        <begin position="40"/>
        <end position="57"/>
    </location>
</feature>
<evidence type="ECO:0000256" key="6">
    <source>
        <dbReference type="ARBA" id="ARBA00023136"/>
    </source>
</evidence>
<evidence type="ECO:0000313" key="10">
    <source>
        <dbReference type="EMBL" id="TLS53170.1"/>
    </source>
</evidence>
<dbReference type="Proteomes" id="UP000309676">
    <property type="component" value="Unassembled WGS sequence"/>
</dbReference>
<comment type="subcellular location">
    <subcellularLocation>
        <location evidence="1">Cell membrane</location>
        <topology evidence="1">Multi-pass membrane protein</topology>
    </subcellularLocation>
</comment>
<evidence type="ECO:0000256" key="4">
    <source>
        <dbReference type="ARBA" id="ARBA00022692"/>
    </source>
</evidence>
<evidence type="ECO:0000256" key="2">
    <source>
        <dbReference type="ARBA" id="ARBA00006448"/>
    </source>
</evidence>
<feature type="compositionally biased region" description="Basic and acidic residues" evidence="7">
    <location>
        <begin position="192"/>
        <end position="207"/>
    </location>
</feature>
<comment type="caution">
    <text evidence="10">The sequence shown here is derived from an EMBL/GenBank/DDBJ whole genome shotgun (WGS) entry which is preliminary data.</text>
</comment>
<keyword evidence="11" id="KW-1185">Reference proteome</keyword>
<dbReference type="Pfam" id="PF04239">
    <property type="entry name" value="DUF421"/>
    <property type="match status" value="1"/>
</dbReference>
<dbReference type="GO" id="GO:0005886">
    <property type="term" value="C:plasma membrane"/>
    <property type="evidence" value="ECO:0007669"/>
    <property type="project" value="UniProtKB-SubCell"/>
</dbReference>
<dbReference type="PANTHER" id="PTHR34582">
    <property type="entry name" value="UPF0702 TRANSMEMBRANE PROTEIN YCAP"/>
    <property type="match status" value="1"/>
</dbReference>
<evidence type="ECO:0000313" key="11">
    <source>
        <dbReference type="Proteomes" id="UP000309676"/>
    </source>
</evidence>
<sequence length="207" mass="23331">MRKGGTRAMKGMDWIWMAVLMTLTGFVLLRFVGRKSISQMTIPTTVIMISIGSIIIQPFIEKSIWKTIGSAFIIVMLLIIVEKLQIRFQWLEALLGGKSIPVVEDGKLNAANLRKLRMTVDQLEMRLRQSGYGSYKEIEVATLEPNGQVGIMPKPEHRPLTADALRKELSAYFDSKSARESDATDPPPLYRETTEGGHEKPVEDRLQ</sequence>
<dbReference type="InterPro" id="IPR023090">
    <property type="entry name" value="UPF0702_alpha/beta_dom_sf"/>
</dbReference>
<keyword evidence="3" id="KW-1003">Cell membrane</keyword>
<keyword evidence="4 8" id="KW-0812">Transmembrane</keyword>
<dbReference type="InterPro" id="IPR007353">
    <property type="entry name" value="DUF421"/>
</dbReference>
<evidence type="ECO:0000256" key="8">
    <source>
        <dbReference type="SAM" id="Phobius"/>
    </source>
</evidence>
<dbReference type="EMBL" id="VCIW01000003">
    <property type="protein sequence ID" value="TLS53170.1"/>
    <property type="molecule type" value="Genomic_DNA"/>
</dbReference>
<evidence type="ECO:0000256" key="7">
    <source>
        <dbReference type="SAM" id="MobiDB-lite"/>
    </source>
</evidence>
<evidence type="ECO:0000256" key="3">
    <source>
        <dbReference type="ARBA" id="ARBA00022475"/>
    </source>
</evidence>
<evidence type="ECO:0000259" key="9">
    <source>
        <dbReference type="Pfam" id="PF04239"/>
    </source>
</evidence>
<keyword evidence="5 8" id="KW-1133">Transmembrane helix</keyword>
<dbReference type="AlphaFoldDB" id="A0A5R9GG90"/>
<reference evidence="10 11" key="1">
    <citation type="submission" date="2019-05" db="EMBL/GenBank/DDBJ databases">
        <authorList>
            <person name="Narsing Rao M.P."/>
            <person name="Li W.J."/>
        </authorList>
    </citation>
    <scope>NUCLEOTIDE SEQUENCE [LARGE SCALE GENOMIC DNA]</scope>
    <source>
        <strain evidence="10 11">SYSU_K30003</strain>
    </source>
</reference>
<feature type="transmembrane region" description="Helical" evidence="8">
    <location>
        <begin position="63"/>
        <end position="81"/>
    </location>
</feature>
<keyword evidence="6 8" id="KW-0472">Membrane</keyword>
<feature type="region of interest" description="Disordered" evidence="7">
    <location>
        <begin position="173"/>
        <end position="207"/>
    </location>
</feature>
<organism evidence="10 11">
    <name type="scientific">Paenibacillus antri</name>
    <dbReference type="NCBI Taxonomy" id="2582848"/>
    <lineage>
        <taxon>Bacteria</taxon>
        <taxon>Bacillati</taxon>
        <taxon>Bacillota</taxon>
        <taxon>Bacilli</taxon>
        <taxon>Bacillales</taxon>
        <taxon>Paenibacillaceae</taxon>
        <taxon>Paenibacillus</taxon>
    </lineage>
</organism>